<organism evidence="1 2">
    <name type="scientific">Leptospira borgpetersenii serovar Pomona str. 200901868</name>
    <dbReference type="NCBI Taxonomy" id="1192866"/>
    <lineage>
        <taxon>Bacteria</taxon>
        <taxon>Pseudomonadati</taxon>
        <taxon>Spirochaetota</taxon>
        <taxon>Spirochaetia</taxon>
        <taxon>Leptospirales</taxon>
        <taxon>Leptospiraceae</taxon>
        <taxon>Leptospira</taxon>
    </lineage>
</organism>
<dbReference type="EMBL" id="AKWF02000051">
    <property type="protein sequence ID" value="EMO63557.1"/>
    <property type="molecule type" value="Genomic_DNA"/>
</dbReference>
<dbReference type="AlphaFoldDB" id="M6W1F5"/>
<evidence type="ECO:0000313" key="1">
    <source>
        <dbReference type="EMBL" id="EMO63557.1"/>
    </source>
</evidence>
<name>M6W1F5_LEPBO</name>
<reference evidence="1 2" key="1">
    <citation type="submission" date="2013-01" db="EMBL/GenBank/DDBJ databases">
        <authorList>
            <person name="Harkins D.M."/>
            <person name="Durkin A.S."/>
            <person name="Brinkac L.M."/>
            <person name="Haft D.H."/>
            <person name="Selengut J.D."/>
            <person name="Sanka R."/>
            <person name="DePew J."/>
            <person name="Purushe J."/>
            <person name="Picardeau M."/>
            <person name="Werts C."/>
            <person name="Goarant C."/>
            <person name="Vinetz J.M."/>
            <person name="Sutton G.G."/>
            <person name="Nierman W.C."/>
            <person name="Fouts D.E."/>
        </authorList>
    </citation>
    <scope>NUCLEOTIDE SEQUENCE [LARGE SCALE GENOMIC DNA]</scope>
    <source>
        <strain evidence="1 2">200901868</strain>
    </source>
</reference>
<accession>M6W1F5</accession>
<dbReference type="Proteomes" id="UP000012159">
    <property type="component" value="Unassembled WGS sequence"/>
</dbReference>
<evidence type="ECO:0000313" key="2">
    <source>
        <dbReference type="Proteomes" id="UP000012159"/>
    </source>
</evidence>
<feature type="non-terminal residue" evidence="1">
    <location>
        <position position="39"/>
    </location>
</feature>
<dbReference type="STRING" id="1192866.LEP1GSC133_0052"/>
<proteinExistence type="predicted"/>
<comment type="caution">
    <text evidence="1">The sequence shown here is derived from an EMBL/GenBank/DDBJ whole genome shotgun (WGS) entry which is preliminary data.</text>
</comment>
<sequence>MQILLKKRNVWDQIFELFLNELDEFIRIRKTNVLNYEEV</sequence>
<gene>
    <name evidence="1" type="ORF">LEP1GSC133_0052</name>
</gene>
<protein>
    <submittedName>
        <fullName evidence="1">Uncharacterized protein</fullName>
    </submittedName>
</protein>